<evidence type="ECO:0000256" key="3">
    <source>
        <dbReference type="ARBA" id="ARBA00022729"/>
    </source>
</evidence>
<keyword evidence="3 8" id="KW-0732">Signal</keyword>
<evidence type="ECO:0000256" key="5">
    <source>
        <dbReference type="ARBA" id="ARBA00023136"/>
    </source>
</evidence>
<dbReference type="InterPro" id="IPR016476">
    <property type="entry name" value="SH3_dom_pro"/>
</dbReference>
<accession>A0A4Z0M1H2</accession>
<evidence type="ECO:0000313" key="11">
    <source>
        <dbReference type="Proteomes" id="UP000298050"/>
    </source>
</evidence>
<name>A0A4Z0M1H2_9GAMM</name>
<evidence type="ECO:0000259" key="9">
    <source>
        <dbReference type="PROSITE" id="PS51781"/>
    </source>
</evidence>
<dbReference type="OrthoDB" id="9790951at2"/>
<organism evidence="10 11">
    <name type="scientific">Mangrovimicrobium sediminis</name>
    <dbReference type="NCBI Taxonomy" id="2562682"/>
    <lineage>
        <taxon>Bacteria</taxon>
        <taxon>Pseudomonadati</taxon>
        <taxon>Pseudomonadota</taxon>
        <taxon>Gammaproteobacteria</taxon>
        <taxon>Cellvibrionales</taxon>
        <taxon>Halieaceae</taxon>
        <taxon>Mangrovimicrobium</taxon>
    </lineage>
</organism>
<evidence type="ECO:0000313" key="10">
    <source>
        <dbReference type="EMBL" id="TGD73452.1"/>
    </source>
</evidence>
<feature type="domain" description="SH3b" evidence="9">
    <location>
        <begin position="20"/>
        <end position="86"/>
    </location>
</feature>
<dbReference type="Proteomes" id="UP000298050">
    <property type="component" value="Unassembled WGS sequence"/>
</dbReference>
<dbReference type="AlphaFoldDB" id="A0A4Z0M1H2"/>
<proteinExistence type="predicted"/>
<reference evidence="10 11" key="1">
    <citation type="submission" date="2019-04" db="EMBL/GenBank/DDBJ databases">
        <title>Taxonomy of novel Haliea sp. from mangrove soil of West Coast of India.</title>
        <authorList>
            <person name="Verma A."/>
            <person name="Kumar P."/>
            <person name="Krishnamurthi S."/>
        </authorList>
    </citation>
    <scope>NUCLEOTIDE SEQUENCE [LARGE SCALE GENOMIC DNA]</scope>
    <source>
        <strain evidence="10 11">SAOS-164</strain>
    </source>
</reference>
<feature type="chain" id="PRO_5021284783" evidence="8">
    <location>
        <begin position="20"/>
        <end position="222"/>
    </location>
</feature>
<dbReference type="Gene3D" id="2.30.30.40">
    <property type="entry name" value="SH3 Domains"/>
    <property type="match status" value="1"/>
</dbReference>
<keyword evidence="5 7" id="KW-0472">Membrane</keyword>
<keyword evidence="4 7" id="KW-1133">Transmembrane helix</keyword>
<dbReference type="NCBIfam" id="TIGR04211">
    <property type="entry name" value="SH3_and_anchor"/>
    <property type="match status" value="1"/>
</dbReference>
<dbReference type="Pfam" id="PF08239">
    <property type="entry name" value="SH3_3"/>
    <property type="match status" value="1"/>
</dbReference>
<dbReference type="SMART" id="SM00287">
    <property type="entry name" value="SH3b"/>
    <property type="match status" value="1"/>
</dbReference>
<feature type="transmembrane region" description="Helical" evidence="7">
    <location>
        <begin position="191"/>
        <end position="212"/>
    </location>
</feature>
<keyword evidence="2 7" id="KW-0812">Transmembrane</keyword>
<keyword evidence="6" id="KW-0175">Coiled coil</keyword>
<comment type="subcellular location">
    <subcellularLocation>
        <location evidence="1">Membrane</location>
        <topology evidence="1">Single-pass membrane protein</topology>
    </subcellularLocation>
</comment>
<evidence type="ECO:0000256" key="1">
    <source>
        <dbReference type="ARBA" id="ARBA00004167"/>
    </source>
</evidence>
<evidence type="ECO:0000256" key="4">
    <source>
        <dbReference type="ARBA" id="ARBA00022989"/>
    </source>
</evidence>
<dbReference type="EMBL" id="SRLE01000007">
    <property type="protein sequence ID" value="TGD73452.1"/>
    <property type="molecule type" value="Genomic_DNA"/>
</dbReference>
<evidence type="ECO:0000256" key="6">
    <source>
        <dbReference type="SAM" id="Coils"/>
    </source>
</evidence>
<dbReference type="GO" id="GO:0016020">
    <property type="term" value="C:membrane"/>
    <property type="evidence" value="ECO:0007669"/>
    <property type="project" value="UniProtKB-SubCell"/>
</dbReference>
<dbReference type="InterPro" id="IPR003646">
    <property type="entry name" value="SH3-like_bac-type"/>
</dbReference>
<evidence type="ECO:0000256" key="2">
    <source>
        <dbReference type="ARBA" id="ARBA00022692"/>
    </source>
</evidence>
<evidence type="ECO:0000256" key="7">
    <source>
        <dbReference type="SAM" id="Phobius"/>
    </source>
</evidence>
<feature type="signal peptide" evidence="8">
    <location>
        <begin position="1"/>
        <end position="19"/>
    </location>
</feature>
<gene>
    <name evidence="10" type="ORF">E4634_10485</name>
</gene>
<keyword evidence="11" id="KW-1185">Reference proteome</keyword>
<sequence>MRRFLLPCLILLCALPATARETRYVSDEVFIVLHSGPGNQYRWLGKLTPGTRMELGQTAEDGEWAEVTTSAGTTGWVKTEFLTPAPTAQVKLARAESRASQLETQNRELSAQLQALQTEKAQLNTQLGDSTGELDEVSTQLANLQQISGNAVQLDTDNRRLVEQNENLRSEVEMLEAENQRLTDNLQSEDFLNGAMAVLLGVIITLVVPRLWPKRRRMSEWA</sequence>
<evidence type="ECO:0000256" key="8">
    <source>
        <dbReference type="SAM" id="SignalP"/>
    </source>
</evidence>
<comment type="caution">
    <text evidence="10">The sequence shown here is derived from an EMBL/GenBank/DDBJ whole genome shotgun (WGS) entry which is preliminary data.</text>
</comment>
<protein>
    <submittedName>
        <fullName evidence="10">TIGR04211 family SH3 domain-containing protein</fullName>
    </submittedName>
</protein>
<dbReference type="PROSITE" id="PS51781">
    <property type="entry name" value="SH3B"/>
    <property type="match status" value="1"/>
</dbReference>
<dbReference type="RefSeq" id="WP_135443625.1">
    <property type="nucleotide sequence ID" value="NZ_SRLE01000007.1"/>
</dbReference>
<feature type="coiled-coil region" evidence="6">
    <location>
        <begin position="85"/>
        <end position="185"/>
    </location>
</feature>